<feature type="region of interest" description="Disordered" evidence="4">
    <location>
        <begin position="253"/>
        <end position="281"/>
    </location>
</feature>
<dbReference type="Proteomes" id="UP000295334">
    <property type="component" value="Unassembled WGS sequence"/>
</dbReference>
<comment type="caution">
    <text evidence="5">The sequence shown here is derived from an EMBL/GenBank/DDBJ whole genome shotgun (WGS) entry which is preliminary data.</text>
</comment>
<dbReference type="OrthoDB" id="9808814at2"/>
<feature type="compositionally biased region" description="Basic and acidic residues" evidence="4">
    <location>
        <begin position="260"/>
        <end position="273"/>
    </location>
</feature>
<dbReference type="InterPro" id="IPR036291">
    <property type="entry name" value="NAD(P)-bd_dom_sf"/>
</dbReference>
<evidence type="ECO:0000256" key="2">
    <source>
        <dbReference type="ARBA" id="ARBA00023002"/>
    </source>
</evidence>
<dbReference type="SUPFAM" id="SSF51735">
    <property type="entry name" value="NAD(P)-binding Rossmann-fold domains"/>
    <property type="match status" value="1"/>
</dbReference>
<dbReference type="PRINTS" id="PR00081">
    <property type="entry name" value="GDHRDH"/>
</dbReference>
<keyword evidence="2" id="KW-0560">Oxidoreductase</keyword>
<dbReference type="AlphaFoldDB" id="A0A4R1B8I0"/>
<dbReference type="Pfam" id="PF00106">
    <property type="entry name" value="adh_short"/>
    <property type="match status" value="1"/>
</dbReference>
<dbReference type="InterPro" id="IPR002347">
    <property type="entry name" value="SDR_fam"/>
</dbReference>
<evidence type="ECO:0000256" key="3">
    <source>
        <dbReference type="RuleBase" id="RU000363"/>
    </source>
</evidence>
<evidence type="ECO:0000313" key="5">
    <source>
        <dbReference type="EMBL" id="TCJ12443.1"/>
    </source>
</evidence>
<dbReference type="GO" id="GO:0016491">
    <property type="term" value="F:oxidoreductase activity"/>
    <property type="evidence" value="ECO:0007669"/>
    <property type="project" value="UniProtKB-KW"/>
</dbReference>
<reference evidence="5 6" key="1">
    <citation type="submission" date="2019-03" db="EMBL/GenBank/DDBJ databases">
        <authorList>
            <person name="Kim M.K.M."/>
        </authorList>
    </citation>
    <scope>NUCLEOTIDE SEQUENCE [LARGE SCALE GENOMIC DNA]</scope>
    <source>
        <strain evidence="5 6">17J68-12</strain>
    </source>
</reference>
<sequence length="281" mass="30576">MNNNKGYALVTGGSNGFGWEFAQLCAKDGYNLVLVARNTQELERAAAELRHRYNVDVVTLAKDLFNEDAAMDVYEEVTSRGLIVEILINNAGQGDYGVFHEGSLQRDLDLIQLNITTLVTLTKLFVKEMVARGHGRVLQVSSLLGSVPTPLMAVYGATKAFVLKFSEALAHELKHTGVTVTALQPGASDTDFFHKAGAESTKEYQESSLSDPADVARDGYKALMSGEAKVISGARNKVMGAMSNIMPDRLNAANMARHMQPSDKRDRPVHPDRESDESGVS</sequence>
<dbReference type="PRINTS" id="PR00080">
    <property type="entry name" value="SDRFAMILY"/>
</dbReference>
<evidence type="ECO:0000256" key="4">
    <source>
        <dbReference type="SAM" id="MobiDB-lite"/>
    </source>
</evidence>
<proteinExistence type="inferred from homology"/>
<keyword evidence="6" id="KW-1185">Reference proteome</keyword>
<organism evidence="5 6">
    <name type="scientific">Flaviaesturariibacter flavus</name>
    <dbReference type="NCBI Taxonomy" id="2502780"/>
    <lineage>
        <taxon>Bacteria</taxon>
        <taxon>Pseudomonadati</taxon>
        <taxon>Bacteroidota</taxon>
        <taxon>Chitinophagia</taxon>
        <taxon>Chitinophagales</taxon>
        <taxon>Chitinophagaceae</taxon>
        <taxon>Flaviaestuariibacter</taxon>
    </lineage>
</organism>
<dbReference type="PIRSF" id="PIRSF000126">
    <property type="entry name" value="11-beta-HSD1"/>
    <property type="match status" value="1"/>
</dbReference>
<name>A0A4R1B8I0_9BACT</name>
<comment type="similarity">
    <text evidence="1 3">Belongs to the short-chain dehydrogenases/reductases (SDR) family.</text>
</comment>
<dbReference type="PANTHER" id="PTHR44196">
    <property type="entry name" value="DEHYDROGENASE/REDUCTASE SDR FAMILY MEMBER 7B"/>
    <property type="match status" value="1"/>
</dbReference>
<dbReference type="GO" id="GO:0016020">
    <property type="term" value="C:membrane"/>
    <property type="evidence" value="ECO:0007669"/>
    <property type="project" value="TreeGrafter"/>
</dbReference>
<dbReference type="EMBL" id="SJZI01000050">
    <property type="protein sequence ID" value="TCJ12443.1"/>
    <property type="molecule type" value="Genomic_DNA"/>
</dbReference>
<dbReference type="Gene3D" id="3.40.50.720">
    <property type="entry name" value="NAD(P)-binding Rossmann-like Domain"/>
    <property type="match status" value="1"/>
</dbReference>
<evidence type="ECO:0000256" key="1">
    <source>
        <dbReference type="ARBA" id="ARBA00006484"/>
    </source>
</evidence>
<gene>
    <name evidence="5" type="ORF">EPD60_14295</name>
</gene>
<protein>
    <submittedName>
        <fullName evidence="5">SDR family oxidoreductase</fullName>
    </submittedName>
</protein>
<dbReference type="RefSeq" id="WP_131450202.1">
    <property type="nucleotide sequence ID" value="NZ_SJZI01000050.1"/>
</dbReference>
<evidence type="ECO:0000313" key="6">
    <source>
        <dbReference type="Proteomes" id="UP000295334"/>
    </source>
</evidence>
<dbReference type="PANTHER" id="PTHR44196:SF2">
    <property type="entry name" value="SHORT-CHAIN DEHYDROGENASE-RELATED"/>
    <property type="match status" value="1"/>
</dbReference>
<accession>A0A4R1B8I0</accession>